<evidence type="ECO:0000256" key="2">
    <source>
        <dbReference type="ARBA" id="ARBA00022833"/>
    </source>
</evidence>
<reference evidence="7 8" key="1">
    <citation type="submission" date="2017-05" db="EMBL/GenBank/DDBJ databases">
        <title>Vagococcus spp. assemblies.</title>
        <authorList>
            <person name="Gulvik C.A."/>
        </authorList>
    </citation>
    <scope>NUCLEOTIDE SEQUENCE [LARGE SCALE GENOMIC DNA]</scope>
    <source>
        <strain evidence="7 8">LMG 24798</strain>
    </source>
</reference>
<comment type="caution">
    <text evidence="7">The sequence shown here is derived from an EMBL/GenBank/DDBJ whole genome shotgun (WGS) entry which is preliminary data.</text>
</comment>
<protein>
    <recommendedName>
        <fullName evidence="6">33 kDa chaperonin</fullName>
    </recommendedName>
    <alternativeName>
        <fullName evidence="6">Heat shock protein 33 homolog</fullName>
        <shortName evidence="6">HSP33</shortName>
    </alternativeName>
</protein>
<gene>
    <name evidence="6" type="primary">hslO</name>
    <name evidence="7" type="ORF">CBF27_07045</name>
</gene>
<comment type="similarity">
    <text evidence="6">Belongs to the HSP33 family.</text>
</comment>
<evidence type="ECO:0000256" key="4">
    <source>
        <dbReference type="ARBA" id="ARBA00023186"/>
    </source>
</evidence>
<keyword evidence="5 6" id="KW-0676">Redox-active center</keyword>
<evidence type="ECO:0000256" key="6">
    <source>
        <dbReference type="HAMAP-Rule" id="MF_00117"/>
    </source>
</evidence>
<keyword evidence="1 6" id="KW-0963">Cytoplasm</keyword>
<feature type="disulfide bond" description="Redox-active" evidence="6">
    <location>
        <begin position="271"/>
        <end position="274"/>
    </location>
</feature>
<dbReference type="Pfam" id="PF01430">
    <property type="entry name" value="HSP33"/>
    <property type="match status" value="1"/>
</dbReference>
<dbReference type="GO" id="GO:0044183">
    <property type="term" value="F:protein folding chaperone"/>
    <property type="evidence" value="ECO:0007669"/>
    <property type="project" value="TreeGrafter"/>
</dbReference>
<dbReference type="EMBL" id="NGKC01000007">
    <property type="protein sequence ID" value="RSU11711.1"/>
    <property type="molecule type" value="Genomic_DNA"/>
</dbReference>
<comment type="function">
    <text evidence="6">Redox regulated molecular chaperone. Protects both thermally unfolding and oxidatively damaged proteins from irreversible aggregation. Plays an important role in the bacterial defense system toward oxidative stress.</text>
</comment>
<dbReference type="GO" id="GO:0005737">
    <property type="term" value="C:cytoplasm"/>
    <property type="evidence" value="ECO:0007669"/>
    <property type="project" value="UniProtKB-SubCell"/>
</dbReference>
<dbReference type="InterPro" id="IPR000397">
    <property type="entry name" value="Heat_shock_Hsp33"/>
</dbReference>
<evidence type="ECO:0000313" key="7">
    <source>
        <dbReference type="EMBL" id="RSU11711.1"/>
    </source>
</evidence>
<dbReference type="SUPFAM" id="SSF64397">
    <property type="entry name" value="Hsp33 domain"/>
    <property type="match status" value="1"/>
</dbReference>
<feature type="disulfide bond" description="Redox-active" evidence="6">
    <location>
        <begin position="238"/>
        <end position="240"/>
    </location>
</feature>
<keyword evidence="2 6" id="KW-0862">Zinc</keyword>
<keyword evidence="3 6" id="KW-1015">Disulfide bond</keyword>
<dbReference type="GO" id="GO:0051082">
    <property type="term" value="F:unfolded protein binding"/>
    <property type="evidence" value="ECO:0007669"/>
    <property type="project" value="UniProtKB-UniRule"/>
</dbReference>
<dbReference type="NCBIfam" id="NF001033">
    <property type="entry name" value="PRK00114.1"/>
    <property type="match status" value="1"/>
</dbReference>
<dbReference type="GO" id="GO:0042026">
    <property type="term" value="P:protein refolding"/>
    <property type="evidence" value="ECO:0007669"/>
    <property type="project" value="TreeGrafter"/>
</dbReference>
<keyword evidence="4 6" id="KW-0143">Chaperone</keyword>
<dbReference type="SUPFAM" id="SSF118352">
    <property type="entry name" value="HSP33 redox switch-like"/>
    <property type="match status" value="1"/>
</dbReference>
<organism evidence="7 8">
    <name type="scientific">Vagococcus acidifermentans</name>
    <dbReference type="NCBI Taxonomy" id="564710"/>
    <lineage>
        <taxon>Bacteria</taxon>
        <taxon>Bacillati</taxon>
        <taxon>Bacillota</taxon>
        <taxon>Bacilli</taxon>
        <taxon>Lactobacillales</taxon>
        <taxon>Enterococcaceae</taxon>
        <taxon>Vagococcus</taxon>
    </lineage>
</organism>
<dbReference type="Gene3D" id="3.90.1280.10">
    <property type="entry name" value="HSP33 redox switch-like"/>
    <property type="match status" value="1"/>
</dbReference>
<evidence type="ECO:0000256" key="1">
    <source>
        <dbReference type="ARBA" id="ARBA00022490"/>
    </source>
</evidence>
<name>A0A430AUH5_9ENTE</name>
<comment type="PTM">
    <text evidence="6">Under oxidizing conditions two disulfide bonds are formed involving the reactive cysteines. Under reducing conditions zinc is bound to the reactive cysteines and the protein is inactive.</text>
</comment>
<dbReference type="PANTHER" id="PTHR30111:SF1">
    <property type="entry name" value="33 KDA CHAPERONIN"/>
    <property type="match status" value="1"/>
</dbReference>
<dbReference type="HAMAP" id="MF_00117">
    <property type="entry name" value="HslO"/>
    <property type="match status" value="1"/>
</dbReference>
<dbReference type="CDD" id="cd00498">
    <property type="entry name" value="Hsp33"/>
    <property type="match status" value="1"/>
</dbReference>
<dbReference type="InterPro" id="IPR016153">
    <property type="entry name" value="Heat_shock_Hsp33_N"/>
</dbReference>
<dbReference type="PANTHER" id="PTHR30111">
    <property type="entry name" value="33 KDA CHAPERONIN"/>
    <property type="match status" value="1"/>
</dbReference>
<proteinExistence type="inferred from homology"/>
<accession>A0A430AUH5</accession>
<sequence>MNDYLVKALCYDGQIRAMAVRSTETVAEAKRRHKTWRGSSVALGRGMTGALLLGAMLKNEEKLTVKIQGDGTGGAIIIDANAKGDVKGYIQNPQANLPSYQEGKINVRDIVGTNGSLTVIKDLGLKEPFSGQVPLISGELGEDFTYYLANSEQTPSSVGLSVLIDFEEESVKAAGGFVIQVMPGATDDTLTDIENRLKELPAISALLDEGKSPEGILESLFGADNIEILDTMPVQFKCDCSKERFAEALIAVGEKDLREMIEEDGGAEAVCHFCENKYYFTAEELEQLIIEGKS</sequence>
<evidence type="ECO:0000256" key="3">
    <source>
        <dbReference type="ARBA" id="ARBA00023157"/>
    </source>
</evidence>
<comment type="subcellular location">
    <subcellularLocation>
        <location evidence="6">Cytoplasm</location>
    </subcellularLocation>
</comment>
<keyword evidence="8" id="KW-1185">Reference proteome</keyword>
<dbReference type="Proteomes" id="UP000286773">
    <property type="component" value="Unassembled WGS sequence"/>
</dbReference>
<dbReference type="PIRSF" id="PIRSF005261">
    <property type="entry name" value="Heat_shock_Hsp33"/>
    <property type="match status" value="1"/>
</dbReference>
<dbReference type="AlphaFoldDB" id="A0A430AUH5"/>
<dbReference type="Gene3D" id="3.55.30.10">
    <property type="entry name" value="Hsp33 domain"/>
    <property type="match status" value="1"/>
</dbReference>
<evidence type="ECO:0000256" key="5">
    <source>
        <dbReference type="ARBA" id="ARBA00023284"/>
    </source>
</evidence>
<dbReference type="OrthoDB" id="9776534at2"/>
<evidence type="ECO:0000313" key="8">
    <source>
        <dbReference type="Proteomes" id="UP000286773"/>
    </source>
</evidence>
<dbReference type="RefSeq" id="WP_126813624.1">
    <property type="nucleotide sequence ID" value="NZ_NGKC01000007.1"/>
</dbReference>
<dbReference type="InterPro" id="IPR016154">
    <property type="entry name" value="Heat_shock_Hsp33_C"/>
</dbReference>